<evidence type="ECO:0000313" key="1">
    <source>
        <dbReference type="EMBL" id="MBF0967538.1"/>
    </source>
</evidence>
<protein>
    <submittedName>
        <fullName evidence="1">Uncharacterized protein</fullName>
    </submittedName>
</protein>
<accession>A0A929WWW8</accession>
<reference evidence="1" key="1">
    <citation type="submission" date="2020-04" db="EMBL/GenBank/DDBJ databases">
        <title>Deep metagenomics examines the oral microbiome during advanced dental caries in children, revealing novel taxa and co-occurrences with host molecules.</title>
        <authorList>
            <person name="Baker J.L."/>
            <person name="Morton J.T."/>
            <person name="Dinis M."/>
            <person name="Alvarez R."/>
            <person name="Tran N.C."/>
            <person name="Knight R."/>
            <person name="Edlund A."/>
        </authorList>
    </citation>
    <scope>NUCLEOTIDE SEQUENCE</scope>
    <source>
        <strain evidence="1">JCVI_30_bin.13</strain>
    </source>
</reference>
<organism evidence="1 2">
    <name type="scientific">Actinomyces bouchesdurhonensis</name>
    <dbReference type="NCBI Taxonomy" id="1852361"/>
    <lineage>
        <taxon>Bacteria</taxon>
        <taxon>Bacillati</taxon>
        <taxon>Actinomycetota</taxon>
        <taxon>Actinomycetes</taxon>
        <taxon>Actinomycetales</taxon>
        <taxon>Actinomycetaceae</taxon>
        <taxon>Actinomyces</taxon>
    </lineage>
</organism>
<comment type="caution">
    <text evidence="1">The sequence shown here is derived from an EMBL/GenBank/DDBJ whole genome shotgun (WGS) entry which is preliminary data.</text>
</comment>
<name>A0A929WWW8_9ACTO</name>
<proteinExistence type="predicted"/>
<evidence type="ECO:0000313" key="2">
    <source>
        <dbReference type="Proteomes" id="UP000759246"/>
    </source>
</evidence>
<gene>
    <name evidence="1" type="ORF">HXK09_10510</name>
</gene>
<sequence>MPVSLAPERGAGGDVRVDHRGTLTACPAYLLVSCTQDRLFDHSQRDGLPGIGQRAKIRTVDGPWPVSGRWWAGEHARAYMRVTLEDGQVVLLVWSKGQWMVEGMDS</sequence>
<dbReference type="AlphaFoldDB" id="A0A929WWW8"/>
<dbReference type="Proteomes" id="UP000759246">
    <property type="component" value="Unassembled WGS sequence"/>
</dbReference>
<dbReference type="EMBL" id="JABZGF010000543">
    <property type="protein sequence ID" value="MBF0967538.1"/>
    <property type="molecule type" value="Genomic_DNA"/>
</dbReference>